<dbReference type="Gene3D" id="1.10.260.40">
    <property type="entry name" value="lambda repressor-like DNA-binding domains"/>
    <property type="match status" value="1"/>
</dbReference>
<dbReference type="InterPro" id="IPR001387">
    <property type="entry name" value="Cro/C1-type_HTH"/>
</dbReference>
<dbReference type="GO" id="GO:0003677">
    <property type="term" value="F:DNA binding"/>
    <property type="evidence" value="ECO:0007669"/>
    <property type="project" value="InterPro"/>
</dbReference>
<reference evidence="2 3" key="1">
    <citation type="journal article" date="2009" name="Stand. Genomic Sci.">
        <title>Complete genome sequence of Actinosynnema mirum type strain (101).</title>
        <authorList>
            <person name="Land M."/>
            <person name="Lapidus A."/>
            <person name="Mayilraj S."/>
            <person name="Chen F."/>
            <person name="Copeland A."/>
            <person name="Del Rio T.G."/>
            <person name="Nolan M."/>
            <person name="Lucas S."/>
            <person name="Tice H."/>
            <person name="Cheng J.F."/>
            <person name="Chertkov O."/>
            <person name="Bruce D."/>
            <person name="Goodwin L."/>
            <person name="Pitluck S."/>
            <person name="Rohde M."/>
            <person name="Goker M."/>
            <person name="Pati A."/>
            <person name="Ivanova N."/>
            <person name="Mavromatis K."/>
            <person name="Chen A."/>
            <person name="Palaniappan K."/>
            <person name="Hauser L."/>
            <person name="Chang Y.J."/>
            <person name="Jeffries C.C."/>
            <person name="Brettin T."/>
            <person name="Detter J.C."/>
            <person name="Han C."/>
            <person name="Chain P."/>
            <person name="Tindall B.J."/>
            <person name="Bristow J."/>
            <person name="Eisen J.A."/>
            <person name="Markowitz V."/>
            <person name="Hugenholtz P."/>
            <person name="Kyrpides N.C."/>
            <person name="Klenk H.P."/>
        </authorList>
    </citation>
    <scope>NUCLEOTIDE SEQUENCE [LARGE SCALE GENOMIC DNA]</scope>
    <source>
        <strain evidence="3">ATCC 29888 / DSM 43827 / JCM 3225 / NBRC 14064 / NCIMB 13271 / NRRL B-12336 / IMRU 3971 / 101</strain>
    </source>
</reference>
<dbReference type="EMBL" id="CP001630">
    <property type="protein sequence ID" value="ACU34079.1"/>
    <property type="molecule type" value="Genomic_DNA"/>
</dbReference>
<dbReference type="Pfam" id="PF13560">
    <property type="entry name" value="HTH_31"/>
    <property type="match status" value="1"/>
</dbReference>
<dbReference type="Pfam" id="PF19054">
    <property type="entry name" value="DUF5753"/>
    <property type="match status" value="1"/>
</dbReference>
<name>C6WDT4_ACTMD</name>
<gene>
    <name evidence="2" type="ordered locus">Amir_0107</name>
</gene>
<evidence type="ECO:0000313" key="3">
    <source>
        <dbReference type="Proteomes" id="UP000002213"/>
    </source>
</evidence>
<sequence length="297" mass="32955">MIECPIELRPMANTQTRRRRKLGLYLQELRKKAGRTPDDVADLLGISRPTVNRTESGHTRCRRAELQAVLGYYGASEDERAKAVQLWEDAKDDATKIRFPARSSSAFRNFLQAEAEATAVDSLEPHLVFGQLQTADYARALQHPAASPYLEEAVEAEEYVKARLERQRLLGGDNPIRVRAFMDESVLSREIGGVPVLLGQLRHLLELGERDNIAIHVVPLSVGAYGAMSGGVTVLDFGDPEDPPVVFLDHAGGGAWVEDEEAVGRYVHMMNELESVALSESATAELIRTKIEVLERR</sequence>
<organism evidence="2 3">
    <name type="scientific">Actinosynnema mirum (strain ATCC 29888 / DSM 43827 / JCM 3225 / NBRC 14064 / NCIMB 13271 / NRRL B-12336 / IMRU 3971 / 101)</name>
    <dbReference type="NCBI Taxonomy" id="446462"/>
    <lineage>
        <taxon>Bacteria</taxon>
        <taxon>Bacillati</taxon>
        <taxon>Actinomycetota</taxon>
        <taxon>Actinomycetes</taxon>
        <taxon>Pseudonocardiales</taxon>
        <taxon>Pseudonocardiaceae</taxon>
        <taxon>Actinosynnema</taxon>
    </lineage>
</organism>
<dbReference type="SMART" id="SM00530">
    <property type="entry name" value="HTH_XRE"/>
    <property type="match status" value="1"/>
</dbReference>
<dbReference type="STRING" id="446462.Amir_0107"/>
<proteinExistence type="predicted"/>
<dbReference type="KEGG" id="ami:Amir_0107"/>
<dbReference type="Proteomes" id="UP000002213">
    <property type="component" value="Chromosome"/>
</dbReference>
<keyword evidence="3" id="KW-1185">Reference proteome</keyword>
<feature type="domain" description="HTH cro/C1-type" evidence="1">
    <location>
        <begin position="26"/>
        <end position="80"/>
    </location>
</feature>
<dbReference type="HOGENOM" id="CLU_055817_1_1_11"/>
<evidence type="ECO:0000313" key="2">
    <source>
        <dbReference type="EMBL" id="ACU34079.1"/>
    </source>
</evidence>
<dbReference type="eggNOG" id="COG1396">
    <property type="taxonomic scope" value="Bacteria"/>
</dbReference>
<dbReference type="PROSITE" id="PS50943">
    <property type="entry name" value="HTH_CROC1"/>
    <property type="match status" value="1"/>
</dbReference>
<dbReference type="CDD" id="cd00093">
    <property type="entry name" value="HTH_XRE"/>
    <property type="match status" value="1"/>
</dbReference>
<evidence type="ECO:0000259" key="1">
    <source>
        <dbReference type="PROSITE" id="PS50943"/>
    </source>
</evidence>
<dbReference type="InterPro" id="IPR043917">
    <property type="entry name" value="DUF5753"/>
</dbReference>
<dbReference type="SUPFAM" id="SSF47413">
    <property type="entry name" value="lambda repressor-like DNA-binding domains"/>
    <property type="match status" value="1"/>
</dbReference>
<dbReference type="OrthoDB" id="4285266at2"/>
<accession>C6WDT4</accession>
<dbReference type="InterPro" id="IPR010982">
    <property type="entry name" value="Lambda_DNA-bd_dom_sf"/>
</dbReference>
<dbReference type="AlphaFoldDB" id="C6WDT4"/>
<protein>
    <submittedName>
        <fullName evidence="2">Helix-turn-helix domain protein</fullName>
    </submittedName>
</protein>